<dbReference type="Proteomes" id="UP000518266">
    <property type="component" value="Unassembled WGS sequence"/>
</dbReference>
<dbReference type="AlphaFoldDB" id="A0A7J5XM20"/>
<accession>A0A7J5XM20</accession>
<dbReference type="OrthoDB" id="775972at2759"/>
<gene>
    <name evidence="1" type="ORF">F7725_009405</name>
</gene>
<sequence length="59" mass="6581">GCEKSCEHGVCCSPVSDTKSRQIAEETAKDTELQQTVILTLQVNIWSEDLQEKSENLID</sequence>
<feature type="non-terminal residue" evidence="1">
    <location>
        <position position="59"/>
    </location>
</feature>
<evidence type="ECO:0000313" key="2">
    <source>
        <dbReference type="Proteomes" id="UP000518266"/>
    </source>
</evidence>
<organism evidence="1 2">
    <name type="scientific">Dissostichus mawsoni</name>
    <name type="common">Antarctic cod</name>
    <dbReference type="NCBI Taxonomy" id="36200"/>
    <lineage>
        <taxon>Eukaryota</taxon>
        <taxon>Metazoa</taxon>
        <taxon>Chordata</taxon>
        <taxon>Craniata</taxon>
        <taxon>Vertebrata</taxon>
        <taxon>Euteleostomi</taxon>
        <taxon>Actinopterygii</taxon>
        <taxon>Neopterygii</taxon>
        <taxon>Teleostei</taxon>
        <taxon>Neoteleostei</taxon>
        <taxon>Acanthomorphata</taxon>
        <taxon>Eupercaria</taxon>
        <taxon>Perciformes</taxon>
        <taxon>Notothenioidei</taxon>
        <taxon>Nototheniidae</taxon>
        <taxon>Dissostichus</taxon>
    </lineage>
</organism>
<keyword evidence="2" id="KW-1185">Reference proteome</keyword>
<proteinExistence type="predicted"/>
<dbReference type="EMBL" id="JAAKFY010000022">
    <property type="protein sequence ID" value="KAF3837637.1"/>
    <property type="molecule type" value="Genomic_DNA"/>
</dbReference>
<comment type="caution">
    <text evidence="1">The sequence shown here is derived from an EMBL/GenBank/DDBJ whole genome shotgun (WGS) entry which is preliminary data.</text>
</comment>
<protein>
    <submittedName>
        <fullName evidence="1">Uncharacterized protein</fullName>
    </submittedName>
</protein>
<evidence type="ECO:0000313" key="1">
    <source>
        <dbReference type="EMBL" id="KAF3837637.1"/>
    </source>
</evidence>
<name>A0A7J5XM20_DISMA</name>
<reference evidence="1 2" key="1">
    <citation type="submission" date="2020-03" db="EMBL/GenBank/DDBJ databases">
        <title>Dissostichus mawsoni Genome sequencing and assembly.</title>
        <authorList>
            <person name="Park H."/>
        </authorList>
    </citation>
    <scope>NUCLEOTIDE SEQUENCE [LARGE SCALE GENOMIC DNA]</scope>
    <source>
        <strain evidence="1">DM0001</strain>
        <tissue evidence="1">Muscle</tissue>
    </source>
</reference>